<dbReference type="HOGENOM" id="CLU_011498_3_1_9"/>
<dbReference type="eggNOG" id="COG1401">
    <property type="taxonomic scope" value="Bacteria"/>
</dbReference>
<evidence type="ECO:0000313" key="2">
    <source>
        <dbReference type="EMBL" id="EHO62873.1"/>
    </source>
</evidence>
<organism evidence="2 3">
    <name type="scientific">Dialister succinatiphilus YIT 11850</name>
    <dbReference type="NCBI Taxonomy" id="742743"/>
    <lineage>
        <taxon>Bacteria</taxon>
        <taxon>Bacillati</taxon>
        <taxon>Bacillota</taxon>
        <taxon>Negativicutes</taxon>
        <taxon>Veillonellales</taxon>
        <taxon>Veillonellaceae</taxon>
        <taxon>Dialister</taxon>
    </lineage>
</organism>
<feature type="compositionally biased region" description="Acidic residues" evidence="1">
    <location>
        <begin position="326"/>
        <end position="337"/>
    </location>
</feature>
<comment type="caution">
    <text evidence="2">The sequence shown here is derived from an EMBL/GenBank/DDBJ whole genome shotgun (WGS) entry which is preliminary data.</text>
</comment>
<dbReference type="Gene3D" id="3.40.50.300">
    <property type="entry name" value="P-loop containing nucleotide triphosphate hydrolases"/>
    <property type="match status" value="1"/>
</dbReference>
<protein>
    <recommendedName>
        <fullName evidence="4">ATPase dynein-related AAA domain-containing protein</fullName>
    </recommendedName>
</protein>
<name>H1D0S8_9FIRM</name>
<evidence type="ECO:0000313" key="3">
    <source>
        <dbReference type="Proteomes" id="UP000003277"/>
    </source>
</evidence>
<dbReference type="EMBL" id="ADLT01000041">
    <property type="protein sequence ID" value="EHO62873.1"/>
    <property type="molecule type" value="Genomic_DNA"/>
</dbReference>
<sequence>MGSYNSNYGNGDSSFFALRQADGKVLGRVRPGVKLSTPQPGMKDYRFFVDPLSPLPRGFEDSEKHGFTGFMSRIGCGYNAFANEADALHYLKTVFGDAFVTFTPAIRNNKFFVLDDMQLEGTTSFMDVDSHFYPIPAFGTVDQPPFSGDINKFCSHILTGKPLPGLSKKYWNNDVQPRVIVAATKNFEGKLGPWVVFAPLYDDAFDSTVIGEGGAYFHVKNNGPLGYGVVDFKNSELFSHILRCTHSPLWYVPEEFIPDLRLKLKPVPSGGDLLADSGVLVNPFADGEPITLGSEENGEKRFSPEDVDKIIQSFISREDGEPVSSGEEEITSEEQDTLSEAGFLERLSETADRSGFLYDKDDLINFHISLKSSRLTILAGMSGTGKSGLVRLYGRALGLPESRVRFLAVRPSWMDDGDILGYVDMKNMVYRSADTGLAELLINAAAHPDEMFLICFDEMNLARAEHYFAQFISVLEKEENPVIRLYNPSLRAKLYNGDAYPAEIPIGRNVLFTGTVNVDESTYHFSDKILDRANVITLHQGRFHDLLSLGKKEKTEWPEMPASLFESFCVHEGLGLKEEELDLLDALNDAFHKSGIQCGIGFRIACQMGRYLENIPQGLSFTREEGLDAQVVQRILTKLRGSAQQLAALVSTSDKGELTGSLPEVLERFSRLSSFTAARKVLEEKARELKLYDYTI</sequence>
<dbReference type="SUPFAM" id="SSF52540">
    <property type="entry name" value="P-loop containing nucleoside triphosphate hydrolases"/>
    <property type="match status" value="1"/>
</dbReference>
<keyword evidence="3" id="KW-1185">Reference proteome</keyword>
<dbReference type="STRING" id="742743.HMPREF9453_01216"/>
<gene>
    <name evidence="2" type="ORF">HMPREF9453_01216</name>
</gene>
<dbReference type="PATRIC" id="fig|742743.3.peg.1237"/>
<evidence type="ECO:0000256" key="1">
    <source>
        <dbReference type="SAM" id="MobiDB-lite"/>
    </source>
</evidence>
<evidence type="ECO:0008006" key="4">
    <source>
        <dbReference type="Google" id="ProtNLM"/>
    </source>
</evidence>
<dbReference type="RefSeq" id="WP_008859710.1">
    <property type="nucleotide sequence ID" value="NZ_JH591188.1"/>
</dbReference>
<proteinExistence type="predicted"/>
<dbReference type="Proteomes" id="UP000003277">
    <property type="component" value="Unassembled WGS sequence"/>
</dbReference>
<dbReference type="AlphaFoldDB" id="H1D0S8"/>
<dbReference type="OrthoDB" id="9781481at2"/>
<dbReference type="InterPro" id="IPR027417">
    <property type="entry name" value="P-loop_NTPase"/>
</dbReference>
<feature type="region of interest" description="Disordered" evidence="1">
    <location>
        <begin position="318"/>
        <end position="337"/>
    </location>
</feature>
<reference evidence="2 3" key="1">
    <citation type="submission" date="2011-11" db="EMBL/GenBank/DDBJ databases">
        <title>The Genome Sequence of Dialister succinatiphilus YIT 11850.</title>
        <authorList>
            <consortium name="The Broad Institute Genome Sequencing Platform"/>
            <person name="Earl A."/>
            <person name="Ward D."/>
            <person name="Feldgarden M."/>
            <person name="Gevers D."/>
            <person name="Morotomi M."/>
            <person name="Young S.K."/>
            <person name="Zeng Q."/>
            <person name="Gargeya S."/>
            <person name="Fitzgerald M."/>
            <person name="Haas B."/>
            <person name="Abouelleil A."/>
            <person name="Alvarado L."/>
            <person name="Arachchi H.M."/>
            <person name="Berlin A."/>
            <person name="Brown A."/>
            <person name="Chapman S.B."/>
            <person name="Dunbar C."/>
            <person name="Gearin G."/>
            <person name="Goldberg J."/>
            <person name="Griggs A."/>
            <person name="Gujja S."/>
            <person name="Heiman D."/>
            <person name="Howarth C."/>
            <person name="Lui A."/>
            <person name="MacDonald P.J.P."/>
            <person name="Montmayeur A."/>
            <person name="Murphy C."/>
            <person name="Neiman D."/>
            <person name="Pearson M."/>
            <person name="Priest M."/>
            <person name="Roberts A."/>
            <person name="Saif S."/>
            <person name="Shea T."/>
            <person name="Sisk P."/>
            <person name="Stolte C."/>
            <person name="Sykes S."/>
            <person name="Wortman J."/>
            <person name="Nusbaum C."/>
            <person name="Birren B."/>
        </authorList>
    </citation>
    <scope>NUCLEOTIDE SEQUENCE [LARGE SCALE GENOMIC DNA]</scope>
    <source>
        <strain evidence="2 3">YIT 11850</strain>
    </source>
</reference>
<accession>H1D0S8</accession>